<dbReference type="Proteomes" id="UP001642360">
    <property type="component" value="Unassembled WGS sequence"/>
</dbReference>
<gene>
    <name evidence="1" type="ORF">ILEXP_LOCUS754</name>
</gene>
<keyword evidence="2" id="KW-1185">Reference proteome</keyword>
<dbReference type="AlphaFoldDB" id="A0ABC8QR59"/>
<name>A0ABC8QR59_9AQUA</name>
<reference evidence="1 2" key="1">
    <citation type="submission" date="2024-02" db="EMBL/GenBank/DDBJ databases">
        <authorList>
            <person name="Vignale AGUSTIN F."/>
            <person name="Sosa J E."/>
            <person name="Modenutti C."/>
        </authorList>
    </citation>
    <scope>NUCLEOTIDE SEQUENCE [LARGE SCALE GENOMIC DNA]</scope>
</reference>
<protein>
    <submittedName>
        <fullName evidence="1">Uncharacterized protein</fullName>
    </submittedName>
</protein>
<comment type="caution">
    <text evidence="1">The sequence shown here is derived from an EMBL/GenBank/DDBJ whole genome shotgun (WGS) entry which is preliminary data.</text>
</comment>
<sequence length="251" mass="27882">MVNPNNDSEKTQLDLVLTLVVEAAKLTKTLTQFLNLGAKRFSCSLSIYDLARFISLYQFPKSMRLRLPSSKETTNSFALNEVYFYGLHSNPLPHLSCWRAGYSLKQSTPPPITVGVEGSTPKSPAIGIYSSPIAPKDKGMEKVLDEEFKASNWDDKEDAFLVFDFGPIKIAFMIASAIGRVELKSNMKSLESKKVDHERFKDSLVSPQVLKGELQEKLSTISAKIAETTTKVVNASKWVAEAKDEKKGVEV</sequence>
<accession>A0ABC8QR59</accession>
<evidence type="ECO:0000313" key="1">
    <source>
        <dbReference type="EMBL" id="CAK9133830.1"/>
    </source>
</evidence>
<organism evidence="1 2">
    <name type="scientific">Ilex paraguariensis</name>
    <name type="common">yerba mate</name>
    <dbReference type="NCBI Taxonomy" id="185542"/>
    <lineage>
        <taxon>Eukaryota</taxon>
        <taxon>Viridiplantae</taxon>
        <taxon>Streptophyta</taxon>
        <taxon>Embryophyta</taxon>
        <taxon>Tracheophyta</taxon>
        <taxon>Spermatophyta</taxon>
        <taxon>Magnoliopsida</taxon>
        <taxon>eudicotyledons</taxon>
        <taxon>Gunneridae</taxon>
        <taxon>Pentapetalae</taxon>
        <taxon>asterids</taxon>
        <taxon>campanulids</taxon>
        <taxon>Aquifoliales</taxon>
        <taxon>Aquifoliaceae</taxon>
        <taxon>Ilex</taxon>
    </lineage>
</organism>
<dbReference type="EMBL" id="CAUOFW020000214">
    <property type="protein sequence ID" value="CAK9133830.1"/>
    <property type="molecule type" value="Genomic_DNA"/>
</dbReference>
<evidence type="ECO:0000313" key="2">
    <source>
        <dbReference type="Proteomes" id="UP001642360"/>
    </source>
</evidence>
<proteinExistence type="predicted"/>